<dbReference type="Proteomes" id="UP001138997">
    <property type="component" value="Unassembled WGS sequence"/>
</dbReference>
<sequence length="126" mass="13480">MDPTSHGVLSSGGPVRAGSAGGAWTVNDLDRAAAGRLEDYRTASDRSDRALALAQVGRYDEADRKMAEALAVTPDSAWAHLRKARLELLRGDIAGMALALRRAMETSEPPLTERQRALAEALLRLG</sequence>
<evidence type="ECO:0000256" key="1">
    <source>
        <dbReference type="SAM" id="MobiDB-lite"/>
    </source>
</evidence>
<dbReference type="AlphaFoldDB" id="A0A9X1NFF5"/>
<dbReference type="InterPro" id="IPR011990">
    <property type="entry name" value="TPR-like_helical_dom_sf"/>
</dbReference>
<evidence type="ECO:0008006" key="4">
    <source>
        <dbReference type="Google" id="ProtNLM"/>
    </source>
</evidence>
<evidence type="ECO:0000313" key="3">
    <source>
        <dbReference type="Proteomes" id="UP001138997"/>
    </source>
</evidence>
<organism evidence="2 3">
    <name type="scientific">Kineosporia babensis</name>
    <dbReference type="NCBI Taxonomy" id="499548"/>
    <lineage>
        <taxon>Bacteria</taxon>
        <taxon>Bacillati</taxon>
        <taxon>Actinomycetota</taxon>
        <taxon>Actinomycetes</taxon>
        <taxon>Kineosporiales</taxon>
        <taxon>Kineosporiaceae</taxon>
        <taxon>Kineosporia</taxon>
    </lineage>
</organism>
<keyword evidence="3" id="KW-1185">Reference proteome</keyword>
<accession>A0A9X1NFF5</accession>
<feature type="region of interest" description="Disordered" evidence="1">
    <location>
        <begin position="1"/>
        <end position="22"/>
    </location>
</feature>
<reference evidence="2" key="1">
    <citation type="submission" date="2021-11" db="EMBL/GenBank/DDBJ databases">
        <title>Streptomyces corallinus and Kineosporia corallina sp. nov., two new coral-derived marine actinobacteria.</title>
        <authorList>
            <person name="Buangrab K."/>
            <person name="Sutthacheep M."/>
            <person name="Yeemin T."/>
            <person name="Harunari E."/>
            <person name="Igarashi Y."/>
            <person name="Sripreechasak P."/>
            <person name="Kanchanasin P."/>
            <person name="Tanasupawat S."/>
            <person name="Phongsopitanun W."/>
        </authorList>
    </citation>
    <scope>NUCLEOTIDE SEQUENCE</scope>
    <source>
        <strain evidence="2">JCM 31032</strain>
    </source>
</reference>
<protein>
    <recommendedName>
        <fullName evidence="4">Tetratricopeptide repeat protein</fullName>
    </recommendedName>
</protein>
<dbReference type="EMBL" id="JAJOMB010000009">
    <property type="protein sequence ID" value="MCD5312826.1"/>
    <property type="molecule type" value="Genomic_DNA"/>
</dbReference>
<dbReference type="RefSeq" id="WP_231443446.1">
    <property type="nucleotide sequence ID" value="NZ_JAJOMB010000009.1"/>
</dbReference>
<evidence type="ECO:0000313" key="2">
    <source>
        <dbReference type="EMBL" id="MCD5312826.1"/>
    </source>
</evidence>
<dbReference type="SUPFAM" id="SSF48452">
    <property type="entry name" value="TPR-like"/>
    <property type="match status" value="1"/>
</dbReference>
<proteinExistence type="predicted"/>
<comment type="caution">
    <text evidence="2">The sequence shown here is derived from an EMBL/GenBank/DDBJ whole genome shotgun (WGS) entry which is preliminary data.</text>
</comment>
<name>A0A9X1NFF5_9ACTN</name>
<dbReference type="Gene3D" id="1.25.40.10">
    <property type="entry name" value="Tetratricopeptide repeat domain"/>
    <property type="match status" value="1"/>
</dbReference>
<gene>
    <name evidence="2" type="ORF">LR394_18115</name>
</gene>